<name>A0A261Y101_9FUNG</name>
<dbReference type="InterPro" id="IPR011048">
    <property type="entry name" value="Haem_d1_sf"/>
</dbReference>
<dbReference type="Gene3D" id="2.130.10.10">
    <property type="entry name" value="YVTN repeat-like/Quinoprotein amine dehydrogenase"/>
    <property type="match status" value="1"/>
</dbReference>
<protein>
    <recommendedName>
        <fullName evidence="4">6-phosphogluconolactonase</fullName>
    </recommendedName>
</protein>
<dbReference type="GO" id="GO:0017057">
    <property type="term" value="F:6-phosphogluconolactonase activity"/>
    <property type="evidence" value="ECO:0007669"/>
    <property type="project" value="TreeGrafter"/>
</dbReference>
<dbReference type="PANTHER" id="PTHR30344">
    <property type="entry name" value="6-PHOSPHOGLUCONOLACTONASE-RELATED"/>
    <property type="match status" value="1"/>
</dbReference>
<dbReference type="SUPFAM" id="SSF51004">
    <property type="entry name" value="C-terminal (heme d1) domain of cytochrome cd1-nitrite reductase"/>
    <property type="match status" value="1"/>
</dbReference>
<dbReference type="PANTHER" id="PTHR30344:SF1">
    <property type="entry name" value="6-PHOSPHOGLUCONOLACTONASE"/>
    <property type="match status" value="1"/>
</dbReference>
<reference evidence="2 3" key="1">
    <citation type="journal article" date="2017" name="Mycologia">
        <title>Bifiguratus adelaidae, gen. et sp. nov., a new member of Mucoromycotina in endophytic and soil-dwelling habitats.</title>
        <authorList>
            <person name="Torres-Cruz T.J."/>
            <person name="Billingsley Tobias T.L."/>
            <person name="Almatruk M."/>
            <person name="Hesse C."/>
            <person name="Kuske C.R."/>
            <person name="Desiro A."/>
            <person name="Benucci G.M."/>
            <person name="Bonito G."/>
            <person name="Stajich J.E."/>
            <person name="Dunlap C."/>
            <person name="Arnold A.E."/>
            <person name="Porras-Alfaro A."/>
        </authorList>
    </citation>
    <scope>NUCLEOTIDE SEQUENCE [LARGE SCALE GENOMIC DNA]</scope>
    <source>
        <strain evidence="2 3">AZ0501</strain>
    </source>
</reference>
<comment type="caution">
    <text evidence="2">The sequence shown here is derived from an EMBL/GenBank/DDBJ whole genome shotgun (WGS) entry which is preliminary data.</text>
</comment>
<dbReference type="Pfam" id="PF10282">
    <property type="entry name" value="Lactonase"/>
    <property type="match status" value="1"/>
</dbReference>
<dbReference type="EMBL" id="MVBO01000046">
    <property type="protein sequence ID" value="OZJ04297.1"/>
    <property type="molecule type" value="Genomic_DNA"/>
</dbReference>
<evidence type="ECO:0000256" key="1">
    <source>
        <dbReference type="ARBA" id="ARBA00005564"/>
    </source>
</evidence>
<dbReference type="OrthoDB" id="9972196at2759"/>
<accession>A0A261Y101</accession>
<organism evidence="2 3">
    <name type="scientific">Bifiguratus adelaidae</name>
    <dbReference type="NCBI Taxonomy" id="1938954"/>
    <lineage>
        <taxon>Eukaryota</taxon>
        <taxon>Fungi</taxon>
        <taxon>Fungi incertae sedis</taxon>
        <taxon>Mucoromycota</taxon>
        <taxon>Mucoromycotina</taxon>
        <taxon>Endogonomycetes</taxon>
        <taxon>Endogonales</taxon>
        <taxon>Endogonales incertae sedis</taxon>
        <taxon>Bifiguratus</taxon>
    </lineage>
</organism>
<sequence length="348" mass="38117">MALYLSTYTSGKSEGIYLYSLDAETGSLTFKGLSGKASNPSWIQFDAGQKHLYGASEDEEGCIVAFKIDETTKNLSVINSVPSHGADPCHLVLDKSGRHILYANYSGGSVGVIPINMDGSVSEVTSHIQHERATKANPQRQEKAHAHSINLDPSGKFAIVLDLGGDIAEVYAFDEQKGTLTHHDSFTFPNGAGPRHLTFNPHNPRQCFAVTELSNDVYSFDFDPSIGKLTKVQSVSAMPKGEQSGKDFAAEIKVHPKLPVLYTSVRGDDTIAIFKIDSDGKLTLIDNASTHGEHPRHFNIDNTGKWLLCANKDSGRVEVFAVDQQTGRLTWHQDKAIERADPVCVRFW</sequence>
<dbReference type="Proteomes" id="UP000242875">
    <property type="component" value="Unassembled WGS sequence"/>
</dbReference>
<evidence type="ECO:0000313" key="2">
    <source>
        <dbReference type="EMBL" id="OZJ04297.1"/>
    </source>
</evidence>
<proteinExistence type="inferred from homology"/>
<dbReference type="InterPro" id="IPR050282">
    <property type="entry name" value="Cycloisomerase_2"/>
</dbReference>
<evidence type="ECO:0000313" key="3">
    <source>
        <dbReference type="Proteomes" id="UP000242875"/>
    </source>
</evidence>
<comment type="similarity">
    <text evidence="1">Belongs to the cycloisomerase 2 family.</text>
</comment>
<dbReference type="InterPro" id="IPR015943">
    <property type="entry name" value="WD40/YVTN_repeat-like_dom_sf"/>
</dbReference>
<evidence type="ECO:0008006" key="4">
    <source>
        <dbReference type="Google" id="ProtNLM"/>
    </source>
</evidence>
<gene>
    <name evidence="2" type="ORF">BZG36_02577</name>
</gene>
<dbReference type="InterPro" id="IPR019405">
    <property type="entry name" value="Lactonase_7-beta_prop"/>
</dbReference>
<keyword evidence="3" id="KW-1185">Reference proteome</keyword>
<dbReference type="AlphaFoldDB" id="A0A261Y101"/>